<keyword evidence="1" id="KW-0732">Signal</keyword>
<dbReference type="AlphaFoldDB" id="A0A1I6XHD0"/>
<gene>
    <name evidence="3" type="ORF">SAMN05216236_101277</name>
</gene>
<feature type="signal peptide" evidence="1">
    <location>
        <begin position="1"/>
        <end position="21"/>
    </location>
</feature>
<evidence type="ECO:0000259" key="2">
    <source>
        <dbReference type="Pfam" id="PF04187"/>
    </source>
</evidence>
<sequence length="272" mass="29538">MRLTYLLICASVALWAAPIRAASLQPDLMPRAAAAEVVILGEMHDNPAHHEIQARIVAELMPKAVVWEMLTAKEAGLVNATLIRDPEKLEQVLQWADSRWPDFSMYLPIFQAAPDARLYGGEVPRQAARAAMQAGPAVAFGADAARYGLNIGLPPEQQAARELLQMQAHCGAMPQDRLAAMVGIQRLRDAVLAREALRALKETGGPVAVITGNGHARRDWGIPVYVERVRPGTKIFVLGQSEQGQIEGQFDVVLDSLPVPREDPCAAFTGSE</sequence>
<evidence type="ECO:0000313" key="4">
    <source>
        <dbReference type="Proteomes" id="UP000182466"/>
    </source>
</evidence>
<protein>
    <submittedName>
        <fullName evidence="3">Uncharacterized iron-regulated protein</fullName>
    </submittedName>
</protein>
<accession>A0A1I6XHD0</accession>
<evidence type="ECO:0000256" key="1">
    <source>
        <dbReference type="SAM" id="SignalP"/>
    </source>
</evidence>
<name>A0A1I6XHD0_9RHOB</name>
<proteinExistence type="predicted"/>
<evidence type="ECO:0000313" key="3">
    <source>
        <dbReference type="EMBL" id="SFT37690.1"/>
    </source>
</evidence>
<dbReference type="CDD" id="cd14727">
    <property type="entry name" value="ChanN-like"/>
    <property type="match status" value="1"/>
</dbReference>
<feature type="domain" description="Haem-binding uptake Tiki superfamily ChaN" evidence="2">
    <location>
        <begin position="29"/>
        <end position="226"/>
    </location>
</feature>
<dbReference type="SUPFAM" id="SSF159501">
    <property type="entry name" value="EreA/ChaN-like"/>
    <property type="match status" value="1"/>
</dbReference>
<dbReference type="Pfam" id="PF04187">
    <property type="entry name" value="Cofac_haem_bdg"/>
    <property type="match status" value="1"/>
</dbReference>
<keyword evidence="4" id="KW-1185">Reference proteome</keyword>
<organism evidence="3 4">
    <name type="scientific">Sedimentitalea nanhaiensis</name>
    <dbReference type="NCBI Taxonomy" id="999627"/>
    <lineage>
        <taxon>Bacteria</taxon>
        <taxon>Pseudomonadati</taxon>
        <taxon>Pseudomonadota</taxon>
        <taxon>Alphaproteobacteria</taxon>
        <taxon>Rhodobacterales</taxon>
        <taxon>Paracoccaceae</taxon>
        <taxon>Sedimentitalea</taxon>
    </lineage>
</organism>
<dbReference type="OrthoDB" id="9795827at2"/>
<dbReference type="RefSeq" id="WP_036049998.1">
    <property type="nucleotide sequence ID" value="NZ_FPAW01000001.1"/>
</dbReference>
<dbReference type="eggNOG" id="COG3016">
    <property type="taxonomic scope" value="Bacteria"/>
</dbReference>
<dbReference type="Gene3D" id="3.40.50.11550">
    <property type="match status" value="2"/>
</dbReference>
<dbReference type="STRING" id="999627.SAMN05216236_101277"/>
<feature type="chain" id="PRO_5010325941" evidence="1">
    <location>
        <begin position="22"/>
        <end position="272"/>
    </location>
</feature>
<reference evidence="3 4" key="1">
    <citation type="submission" date="2016-10" db="EMBL/GenBank/DDBJ databases">
        <authorList>
            <person name="de Groot N.N."/>
        </authorList>
    </citation>
    <scope>NUCLEOTIDE SEQUENCE [LARGE SCALE GENOMIC DNA]</scope>
    <source>
        <strain evidence="3 4">CGMCC 1.10959</strain>
    </source>
</reference>
<dbReference type="Proteomes" id="UP000182466">
    <property type="component" value="Unassembled WGS sequence"/>
</dbReference>
<dbReference type="EMBL" id="FPAW01000001">
    <property type="protein sequence ID" value="SFT37690.1"/>
    <property type="molecule type" value="Genomic_DNA"/>
</dbReference>
<dbReference type="InterPro" id="IPR007314">
    <property type="entry name" value="Cofac_haem-bd_dom"/>
</dbReference>